<dbReference type="Pfam" id="PF02782">
    <property type="entry name" value="FGGY_C"/>
    <property type="match status" value="1"/>
</dbReference>
<evidence type="ECO:0000256" key="5">
    <source>
        <dbReference type="SAM" id="MobiDB-lite"/>
    </source>
</evidence>
<gene>
    <name evidence="8" type="ORF">GCM10023200_18870</name>
</gene>
<dbReference type="PANTHER" id="PTHR43095:SF2">
    <property type="entry name" value="GLUCONOKINASE"/>
    <property type="match status" value="1"/>
</dbReference>
<evidence type="ECO:0000259" key="7">
    <source>
        <dbReference type="Pfam" id="PF02782"/>
    </source>
</evidence>
<feature type="domain" description="Carbohydrate kinase FGGY N-terminal" evidence="6">
    <location>
        <begin position="7"/>
        <end position="245"/>
    </location>
</feature>
<keyword evidence="2 4" id="KW-0808">Transferase</keyword>
<dbReference type="RefSeq" id="WP_345413446.1">
    <property type="nucleotide sequence ID" value="NZ_BAABHO010000012.1"/>
</dbReference>
<dbReference type="EMBL" id="BAABHO010000012">
    <property type="protein sequence ID" value="GAA4785225.1"/>
    <property type="molecule type" value="Genomic_DNA"/>
</dbReference>
<keyword evidence="3 4" id="KW-0418">Kinase</keyword>
<dbReference type="Pfam" id="PF00370">
    <property type="entry name" value="FGGY_N"/>
    <property type="match status" value="1"/>
</dbReference>
<evidence type="ECO:0000259" key="6">
    <source>
        <dbReference type="Pfam" id="PF00370"/>
    </source>
</evidence>
<organism evidence="8 9">
    <name type="scientific">Actinomycetospora chlora</name>
    <dbReference type="NCBI Taxonomy" id="663608"/>
    <lineage>
        <taxon>Bacteria</taxon>
        <taxon>Bacillati</taxon>
        <taxon>Actinomycetota</taxon>
        <taxon>Actinomycetes</taxon>
        <taxon>Pseudonocardiales</taxon>
        <taxon>Pseudonocardiaceae</taxon>
        <taxon>Actinomycetospora</taxon>
    </lineage>
</organism>
<sequence length="510" mass="51977">MSRPDLVLGVDVGTTATKAVAFDARGDQHGSGEAPHHLDEPEPGAAVQDPEALYEAVGDAVRDAVADVDPARVAAVSFSSAMHGLLALDAGGDPIGPLITWADSRASDVARELRARDGALALHRRTGTPVHPMSPMVKLAWLRRARPSLHAAAHTWGGIKELVLARAAAARVADTSCGSGTGLLDVATGTWDPEALEIAGVTAAALGDPVAPTTVVGHLRERGWGLPTGVPVVAGGGDGPLANLGVGAVRPGVAACSIGTSGALRVTVERPAVDPRGRAFCYGLADGRWVVGGAVTNGGLVLDWARETLGRPVEELLAAAADVPAGADGLLAMPHLLPERAPHWDVGGAGALVGLHHRHGPGHVTRALLEGVCLQLRLVLDSLREAGLAVDEVRATGGFARSDLWRRLLTDTLDLPVGFPTVDQGSAFGAALLGMQAVGLLPPGADALVDAAERIPLEETLRPGADAATYAARLPVFEQVHDALGDVTAALGQSSAASATASSSTRASSR</sequence>
<dbReference type="PROSITE" id="PS00445">
    <property type="entry name" value="FGGY_KINASES_2"/>
    <property type="match status" value="1"/>
</dbReference>
<dbReference type="PIRSF" id="PIRSF000538">
    <property type="entry name" value="GlpK"/>
    <property type="match status" value="1"/>
</dbReference>
<dbReference type="InterPro" id="IPR018483">
    <property type="entry name" value="Carb_kinase_FGGY_CS"/>
</dbReference>
<dbReference type="InterPro" id="IPR050406">
    <property type="entry name" value="FGGY_Carb_Kinase"/>
</dbReference>
<feature type="domain" description="Carbohydrate kinase FGGY C-terminal" evidence="7">
    <location>
        <begin position="254"/>
        <end position="437"/>
    </location>
</feature>
<dbReference type="InterPro" id="IPR000577">
    <property type="entry name" value="Carb_kinase_FGGY"/>
</dbReference>
<dbReference type="CDD" id="cd07770">
    <property type="entry name" value="ASKHA_NBD_FGGY_GntK"/>
    <property type="match status" value="1"/>
</dbReference>
<reference evidence="9" key="1">
    <citation type="journal article" date="2019" name="Int. J. Syst. Evol. Microbiol.">
        <title>The Global Catalogue of Microorganisms (GCM) 10K type strain sequencing project: providing services to taxonomists for standard genome sequencing and annotation.</title>
        <authorList>
            <consortium name="The Broad Institute Genomics Platform"/>
            <consortium name="The Broad Institute Genome Sequencing Center for Infectious Disease"/>
            <person name="Wu L."/>
            <person name="Ma J."/>
        </authorList>
    </citation>
    <scope>NUCLEOTIDE SEQUENCE [LARGE SCALE GENOMIC DNA]</scope>
    <source>
        <strain evidence="9">JCM 17979</strain>
    </source>
</reference>
<evidence type="ECO:0000256" key="3">
    <source>
        <dbReference type="ARBA" id="ARBA00022777"/>
    </source>
</evidence>
<accession>A0ABP9AUB0</accession>
<evidence type="ECO:0000313" key="9">
    <source>
        <dbReference type="Proteomes" id="UP001500928"/>
    </source>
</evidence>
<evidence type="ECO:0000256" key="2">
    <source>
        <dbReference type="ARBA" id="ARBA00022679"/>
    </source>
</evidence>
<dbReference type="SUPFAM" id="SSF53067">
    <property type="entry name" value="Actin-like ATPase domain"/>
    <property type="match status" value="2"/>
</dbReference>
<evidence type="ECO:0000313" key="8">
    <source>
        <dbReference type="EMBL" id="GAA4785225.1"/>
    </source>
</evidence>
<comment type="caution">
    <text evidence="8">The sequence shown here is derived from an EMBL/GenBank/DDBJ whole genome shotgun (WGS) entry which is preliminary data.</text>
</comment>
<dbReference type="Proteomes" id="UP001500928">
    <property type="component" value="Unassembled WGS sequence"/>
</dbReference>
<evidence type="ECO:0000256" key="1">
    <source>
        <dbReference type="ARBA" id="ARBA00009156"/>
    </source>
</evidence>
<dbReference type="InterPro" id="IPR018485">
    <property type="entry name" value="FGGY_C"/>
</dbReference>
<dbReference type="Gene3D" id="3.30.420.40">
    <property type="match status" value="2"/>
</dbReference>
<comment type="similarity">
    <text evidence="1 4">Belongs to the FGGY kinase family.</text>
</comment>
<evidence type="ECO:0000256" key="4">
    <source>
        <dbReference type="RuleBase" id="RU003733"/>
    </source>
</evidence>
<feature type="region of interest" description="Disordered" evidence="5">
    <location>
        <begin position="23"/>
        <end position="46"/>
    </location>
</feature>
<dbReference type="PANTHER" id="PTHR43095">
    <property type="entry name" value="SUGAR KINASE"/>
    <property type="match status" value="1"/>
</dbReference>
<dbReference type="GO" id="GO:0016301">
    <property type="term" value="F:kinase activity"/>
    <property type="evidence" value="ECO:0007669"/>
    <property type="project" value="UniProtKB-KW"/>
</dbReference>
<dbReference type="InterPro" id="IPR043129">
    <property type="entry name" value="ATPase_NBD"/>
</dbReference>
<name>A0ABP9AUB0_9PSEU</name>
<keyword evidence="9" id="KW-1185">Reference proteome</keyword>
<protein>
    <submittedName>
        <fullName evidence="8">FGGY family carbohydrate kinase</fullName>
    </submittedName>
</protein>
<feature type="compositionally biased region" description="Basic and acidic residues" evidence="5">
    <location>
        <begin position="24"/>
        <end position="40"/>
    </location>
</feature>
<dbReference type="InterPro" id="IPR018484">
    <property type="entry name" value="FGGY_N"/>
</dbReference>
<proteinExistence type="inferred from homology"/>